<accession>A0A1G1YG93</accession>
<dbReference type="PANTHER" id="PTHR48090:SF3">
    <property type="entry name" value="UNDECAPRENYL-PHOSPHATE 4-DEOXY-4-FORMAMIDO-L-ARABINOSE TRANSFERASE"/>
    <property type="match status" value="1"/>
</dbReference>
<organism evidence="10 11">
    <name type="scientific">Candidatus Buchananbacteria bacterium RIFCSPLOWO2_01_FULL_39_33</name>
    <dbReference type="NCBI Taxonomy" id="1797543"/>
    <lineage>
        <taxon>Bacteria</taxon>
        <taxon>Candidatus Buchananiibacteriota</taxon>
    </lineage>
</organism>
<keyword evidence="1" id="KW-1003">Cell membrane</keyword>
<gene>
    <name evidence="10" type="ORF">A3A02_00425</name>
</gene>
<dbReference type="GO" id="GO:0005886">
    <property type="term" value="C:plasma membrane"/>
    <property type="evidence" value="ECO:0007669"/>
    <property type="project" value="TreeGrafter"/>
</dbReference>
<evidence type="ECO:0000256" key="6">
    <source>
        <dbReference type="ARBA" id="ARBA00022989"/>
    </source>
</evidence>
<evidence type="ECO:0000313" key="10">
    <source>
        <dbReference type="EMBL" id="OGY51373.1"/>
    </source>
</evidence>
<evidence type="ECO:0000256" key="3">
    <source>
        <dbReference type="ARBA" id="ARBA00022679"/>
    </source>
</evidence>
<dbReference type="InterPro" id="IPR001173">
    <property type="entry name" value="Glyco_trans_2-like"/>
</dbReference>
<sequence length="316" mass="36230">MYLSLIIPFYNEEENLPLLIDRLNQLLPSIGKSTEIIFIDDGSADNSFEVLKNLVKDKNDWRIIRFRKNFGQTAGWAAGLEAAQGEVIIFLDSDLENDPADIPLLLAKIDEGYDLVSGWRQNRWPEQFFSRRLTSQLANWLIAKISGVKIHDFGCSLKAYRQEVIKNVKLYGEMHRFIAVLASWQGAKIAEVAVKFTPRQFGTSKYGLERILKVFLDLVVIKFLSGYSTKPIYFFGQAGFYSLIVSFLALALAIYYKFWGGKSFIETPLPILTALFLIVGVLLILIGLLAEMIMRIYHESREQKIYIIKEKVNFYE</sequence>
<feature type="transmembrane region" description="Helical" evidence="8">
    <location>
        <begin position="268"/>
        <end position="290"/>
    </location>
</feature>
<keyword evidence="4 8" id="KW-0812">Transmembrane</keyword>
<evidence type="ECO:0000256" key="2">
    <source>
        <dbReference type="ARBA" id="ARBA00022676"/>
    </source>
</evidence>
<evidence type="ECO:0000256" key="4">
    <source>
        <dbReference type="ARBA" id="ARBA00022692"/>
    </source>
</evidence>
<keyword evidence="6 8" id="KW-1133">Transmembrane helix</keyword>
<keyword evidence="3 10" id="KW-0808">Transferase</keyword>
<comment type="caution">
    <text evidence="10">The sequence shown here is derived from an EMBL/GenBank/DDBJ whole genome shotgun (WGS) entry which is preliminary data.</text>
</comment>
<evidence type="ECO:0000256" key="1">
    <source>
        <dbReference type="ARBA" id="ARBA00022475"/>
    </source>
</evidence>
<proteinExistence type="predicted"/>
<feature type="transmembrane region" description="Helical" evidence="8">
    <location>
        <begin position="232"/>
        <end position="256"/>
    </location>
</feature>
<evidence type="ECO:0000313" key="11">
    <source>
        <dbReference type="Proteomes" id="UP000177376"/>
    </source>
</evidence>
<dbReference type="PANTHER" id="PTHR48090">
    <property type="entry name" value="UNDECAPRENYL-PHOSPHATE 4-DEOXY-4-FORMAMIDO-L-ARABINOSE TRANSFERASE-RELATED"/>
    <property type="match status" value="1"/>
</dbReference>
<keyword evidence="2" id="KW-0328">Glycosyltransferase</keyword>
<evidence type="ECO:0000256" key="8">
    <source>
        <dbReference type="SAM" id="Phobius"/>
    </source>
</evidence>
<dbReference type="Proteomes" id="UP000177376">
    <property type="component" value="Unassembled WGS sequence"/>
</dbReference>
<dbReference type="InterPro" id="IPR029044">
    <property type="entry name" value="Nucleotide-diphossugar_trans"/>
</dbReference>
<dbReference type="Pfam" id="PF00535">
    <property type="entry name" value="Glycos_transf_2"/>
    <property type="match status" value="1"/>
</dbReference>
<keyword evidence="7 8" id="KW-0472">Membrane</keyword>
<reference evidence="10 11" key="1">
    <citation type="journal article" date="2016" name="Nat. Commun.">
        <title>Thousands of microbial genomes shed light on interconnected biogeochemical processes in an aquifer system.</title>
        <authorList>
            <person name="Anantharaman K."/>
            <person name="Brown C.T."/>
            <person name="Hug L.A."/>
            <person name="Sharon I."/>
            <person name="Castelle C.J."/>
            <person name="Probst A.J."/>
            <person name="Thomas B.C."/>
            <person name="Singh A."/>
            <person name="Wilkins M.J."/>
            <person name="Karaoz U."/>
            <person name="Brodie E.L."/>
            <person name="Williams K.H."/>
            <person name="Hubbard S.S."/>
            <person name="Banfield J.F."/>
        </authorList>
    </citation>
    <scope>NUCLEOTIDE SEQUENCE [LARGE SCALE GENOMIC DNA]</scope>
</reference>
<dbReference type="SUPFAM" id="SSF53448">
    <property type="entry name" value="Nucleotide-diphospho-sugar transferases"/>
    <property type="match status" value="1"/>
</dbReference>
<evidence type="ECO:0000256" key="7">
    <source>
        <dbReference type="ARBA" id="ARBA00023136"/>
    </source>
</evidence>
<dbReference type="EMBL" id="MHIM01000038">
    <property type="protein sequence ID" value="OGY51373.1"/>
    <property type="molecule type" value="Genomic_DNA"/>
</dbReference>
<protein>
    <submittedName>
        <fullName evidence="10">Glycosyl transferase</fullName>
    </submittedName>
</protein>
<feature type="domain" description="Glycosyltransferase 2-like" evidence="9">
    <location>
        <begin position="4"/>
        <end position="167"/>
    </location>
</feature>
<evidence type="ECO:0000259" key="9">
    <source>
        <dbReference type="Pfam" id="PF00535"/>
    </source>
</evidence>
<dbReference type="Gene3D" id="3.90.550.10">
    <property type="entry name" value="Spore Coat Polysaccharide Biosynthesis Protein SpsA, Chain A"/>
    <property type="match status" value="1"/>
</dbReference>
<dbReference type="GO" id="GO:0099621">
    <property type="term" value="F:undecaprenyl-phosphate 4-deoxy-4-formamido-L-arabinose transferase activity"/>
    <property type="evidence" value="ECO:0007669"/>
    <property type="project" value="TreeGrafter"/>
</dbReference>
<dbReference type="AlphaFoldDB" id="A0A1G1YG93"/>
<evidence type="ECO:0000256" key="5">
    <source>
        <dbReference type="ARBA" id="ARBA00022985"/>
    </source>
</evidence>
<name>A0A1G1YG93_9BACT</name>
<dbReference type="InterPro" id="IPR050256">
    <property type="entry name" value="Glycosyltransferase_2"/>
</dbReference>
<dbReference type="CDD" id="cd04187">
    <property type="entry name" value="DPM1_like_bac"/>
    <property type="match status" value="1"/>
</dbReference>
<dbReference type="GO" id="GO:0009103">
    <property type="term" value="P:lipopolysaccharide biosynthetic process"/>
    <property type="evidence" value="ECO:0007669"/>
    <property type="project" value="UniProtKB-KW"/>
</dbReference>
<keyword evidence="5" id="KW-0448">Lipopolysaccharide biosynthesis</keyword>